<accession>A0A8J4XLF6</accession>
<sequence>MMRSSKLLFSLPKSSLVKEYAPVITRLQSTSAQPAAAAAAGNKTRKERSMNKAVKPSQSFVMNMFRGATVTDQVIPYPNVLTEDQMETLEMLVDPTEKFFQGRKEENLRIRRYDDFFLLILKGRIGGGKRF</sequence>
<dbReference type="EMBL" id="JACEEZ010024922">
    <property type="protein sequence ID" value="KAG0706567.1"/>
    <property type="molecule type" value="Genomic_DNA"/>
</dbReference>
<dbReference type="Proteomes" id="UP000770661">
    <property type="component" value="Unassembled WGS sequence"/>
</dbReference>
<name>A0A8J4XLF6_CHIOP</name>
<proteinExistence type="predicted"/>
<organism evidence="2 3">
    <name type="scientific">Chionoecetes opilio</name>
    <name type="common">Atlantic snow crab</name>
    <name type="synonym">Cancer opilio</name>
    <dbReference type="NCBI Taxonomy" id="41210"/>
    <lineage>
        <taxon>Eukaryota</taxon>
        <taxon>Metazoa</taxon>
        <taxon>Ecdysozoa</taxon>
        <taxon>Arthropoda</taxon>
        <taxon>Crustacea</taxon>
        <taxon>Multicrustacea</taxon>
        <taxon>Malacostraca</taxon>
        <taxon>Eumalacostraca</taxon>
        <taxon>Eucarida</taxon>
        <taxon>Decapoda</taxon>
        <taxon>Pleocyemata</taxon>
        <taxon>Brachyura</taxon>
        <taxon>Eubrachyura</taxon>
        <taxon>Majoidea</taxon>
        <taxon>Majidae</taxon>
        <taxon>Chionoecetes</taxon>
    </lineage>
</organism>
<evidence type="ECO:0000313" key="3">
    <source>
        <dbReference type="Proteomes" id="UP000770661"/>
    </source>
</evidence>
<reference evidence="2" key="1">
    <citation type="submission" date="2020-07" db="EMBL/GenBank/DDBJ databases">
        <title>The High-quality genome of the commercially important snow crab, Chionoecetes opilio.</title>
        <authorList>
            <person name="Jeong J.-H."/>
            <person name="Ryu S."/>
        </authorList>
    </citation>
    <scope>NUCLEOTIDE SEQUENCE</scope>
    <source>
        <strain evidence="2">MADBK_172401_WGS</strain>
        <tissue evidence="2">Digestive gland</tissue>
    </source>
</reference>
<protein>
    <submittedName>
        <fullName evidence="2">Very long-chain specific acyl-CoA dehydrogenase, mitochondrial</fullName>
    </submittedName>
</protein>
<feature type="region of interest" description="Disordered" evidence="1">
    <location>
        <begin position="34"/>
        <end position="53"/>
    </location>
</feature>
<evidence type="ECO:0000313" key="2">
    <source>
        <dbReference type="EMBL" id="KAG0706567.1"/>
    </source>
</evidence>
<gene>
    <name evidence="2" type="primary">ACADVL</name>
    <name evidence="2" type="ORF">GWK47_024305</name>
</gene>
<dbReference type="AlphaFoldDB" id="A0A8J4XLF6"/>
<evidence type="ECO:0000256" key="1">
    <source>
        <dbReference type="SAM" id="MobiDB-lite"/>
    </source>
</evidence>
<comment type="caution">
    <text evidence="2">The sequence shown here is derived from an EMBL/GenBank/DDBJ whole genome shotgun (WGS) entry which is preliminary data.</text>
</comment>
<dbReference type="OrthoDB" id="2588832at2759"/>
<keyword evidence="3" id="KW-1185">Reference proteome</keyword>